<keyword evidence="3" id="KW-1185">Reference proteome</keyword>
<evidence type="ECO:0000313" key="3">
    <source>
        <dbReference type="Proteomes" id="UP000747110"/>
    </source>
</evidence>
<dbReference type="Proteomes" id="UP000722791">
    <property type="component" value="Unassembled WGS sequence"/>
</dbReference>
<comment type="caution">
    <text evidence="1">The sequence shown here is derived from an EMBL/GenBank/DDBJ whole genome shotgun (WGS) entry which is preliminary data.</text>
</comment>
<dbReference type="Proteomes" id="UP000747110">
    <property type="component" value="Unassembled WGS sequence"/>
</dbReference>
<gene>
    <name evidence="1" type="ORF">Vretifemale_10703</name>
    <name evidence="2" type="ORF">Vretimale_1269</name>
</gene>
<dbReference type="EMBL" id="BNCP01000022">
    <property type="protein sequence ID" value="GIL81682.1"/>
    <property type="molecule type" value="Genomic_DNA"/>
</dbReference>
<dbReference type="AlphaFoldDB" id="A0A8J4CH28"/>
<dbReference type="EMBL" id="BNCQ01000002">
    <property type="protein sequence ID" value="GIL95242.1"/>
    <property type="molecule type" value="Genomic_DNA"/>
</dbReference>
<proteinExistence type="predicted"/>
<name>A0A8J4CH28_9CHLO</name>
<sequence length="171" mass="16740">MSPACSAAAIGNVTVDAFSLLPPLVGATDHSGTSSPSGCRAASSPAAPPLLTSASGRAVPAAAALQCVRMNAGDKTASRSASDTSQPLPGCDAAATMACRIVDNAVRGPATPATEMLAAVAGSGASEKKIRFASTRWFRNACATRTTCGSGSGLGSGCGFSFSEGPTKGSR</sequence>
<reference evidence="1" key="1">
    <citation type="journal article" date="2021" name="Proc. Natl. Acad. Sci. U.S.A.">
        <title>Three genomes in the algal genus Volvox reveal the fate of a haploid sex-determining region after a transition to homothallism.</title>
        <authorList>
            <person name="Yamamoto K."/>
            <person name="Hamaji T."/>
            <person name="Kawai-Toyooka H."/>
            <person name="Matsuzaki R."/>
            <person name="Takahashi F."/>
            <person name="Nishimura Y."/>
            <person name="Kawachi M."/>
            <person name="Noguchi H."/>
            <person name="Minakuchi Y."/>
            <person name="Umen J.G."/>
            <person name="Toyoda A."/>
            <person name="Nozaki H."/>
        </authorList>
    </citation>
    <scope>NUCLEOTIDE SEQUENCE</scope>
    <source>
        <strain evidence="2">NIES-3785</strain>
        <strain evidence="1">NIES-3786</strain>
    </source>
</reference>
<organism evidence="1 3">
    <name type="scientific">Volvox reticuliferus</name>
    <dbReference type="NCBI Taxonomy" id="1737510"/>
    <lineage>
        <taxon>Eukaryota</taxon>
        <taxon>Viridiplantae</taxon>
        <taxon>Chlorophyta</taxon>
        <taxon>core chlorophytes</taxon>
        <taxon>Chlorophyceae</taxon>
        <taxon>CS clade</taxon>
        <taxon>Chlamydomonadales</taxon>
        <taxon>Volvocaceae</taxon>
        <taxon>Volvox</taxon>
    </lineage>
</organism>
<accession>A0A8J4CH28</accession>
<evidence type="ECO:0000313" key="2">
    <source>
        <dbReference type="EMBL" id="GIL95242.1"/>
    </source>
</evidence>
<evidence type="ECO:0000313" key="1">
    <source>
        <dbReference type="EMBL" id="GIL81682.1"/>
    </source>
</evidence>
<protein>
    <submittedName>
        <fullName evidence="1">Uncharacterized protein</fullName>
    </submittedName>
</protein>